<organism evidence="8 9">
    <name type="scientific">Xaviernesmea rhizosphaerae</name>
    <dbReference type="NCBI Taxonomy" id="1672749"/>
    <lineage>
        <taxon>Bacteria</taxon>
        <taxon>Pseudomonadati</taxon>
        <taxon>Pseudomonadota</taxon>
        <taxon>Alphaproteobacteria</taxon>
        <taxon>Hyphomicrobiales</taxon>
        <taxon>Rhizobiaceae</taxon>
        <taxon>Rhizobium/Agrobacterium group</taxon>
        <taxon>Xaviernesmea</taxon>
    </lineage>
</organism>
<dbReference type="GO" id="GO:0015276">
    <property type="term" value="F:ligand-gated monoatomic ion channel activity"/>
    <property type="evidence" value="ECO:0007669"/>
    <property type="project" value="InterPro"/>
</dbReference>
<evidence type="ECO:0000256" key="4">
    <source>
        <dbReference type="RuleBase" id="RU003744"/>
    </source>
</evidence>
<dbReference type="OrthoDB" id="9807134at2"/>
<dbReference type="GO" id="GO:0016020">
    <property type="term" value="C:membrane"/>
    <property type="evidence" value="ECO:0007669"/>
    <property type="project" value="InterPro"/>
</dbReference>
<dbReference type="SMART" id="SM00079">
    <property type="entry name" value="PBPe"/>
    <property type="match status" value="1"/>
</dbReference>
<reference evidence="8 9" key="1">
    <citation type="submission" date="2016-09" db="EMBL/GenBank/DDBJ databases">
        <title>Rhizobium sp. nov., a novel species isolated from the rice rhizosphere.</title>
        <authorList>
            <person name="Zhao J."/>
            <person name="Zhang X."/>
        </authorList>
    </citation>
    <scope>NUCLEOTIDE SEQUENCE [LARGE SCALE GENOMIC DNA]</scope>
    <source>
        <strain evidence="8 9">MH17</strain>
    </source>
</reference>
<dbReference type="Proteomes" id="UP000186143">
    <property type="component" value="Unassembled WGS sequence"/>
</dbReference>
<protein>
    <submittedName>
        <fullName evidence="8">Amino acid ABC transporter</fullName>
    </submittedName>
</protein>
<dbReference type="InterPro" id="IPR001320">
    <property type="entry name" value="Iontro_rcpt_C"/>
</dbReference>
<dbReference type="Gene3D" id="3.40.190.10">
    <property type="entry name" value="Periplasmic binding protein-like II"/>
    <property type="match status" value="2"/>
</dbReference>
<keyword evidence="3 5" id="KW-0732">Signal</keyword>
<comment type="subcellular location">
    <subcellularLocation>
        <location evidence="1">Periplasm</location>
    </subcellularLocation>
</comment>
<feature type="domain" description="Ionotropic glutamate receptor C-terminal" evidence="7">
    <location>
        <begin position="25"/>
        <end position="248"/>
    </location>
</feature>
<dbReference type="SMART" id="SM00062">
    <property type="entry name" value="PBPb"/>
    <property type="match status" value="1"/>
</dbReference>
<feature type="signal peptide" evidence="5">
    <location>
        <begin position="1"/>
        <end position="22"/>
    </location>
</feature>
<dbReference type="FunFam" id="3.40.190.10:FF:000002">
    <property type="entry name" value="Glutamine ABC transporter periplasmic protein"/>
    <property type="match status" value="1"/>
</dbReference>
<dbReference type="GO" id="GO:0042597">
    <property type="term" value="C:periplasmic space"/>
    <property type="evidence" value="ECO:0007669"/>
    <property type="project" value="UniProtKB-SubCell"/>
</dbReference>
<dbReference type="PROSITE" id="PS01039">
    <property type="entry name" value="SBP_BACTERIAL_3"/>
    <property type="match status" value="1"/>
</dbReference>
<proteinExistence type="inferred from homology"/>
<dbReference type="SUPFAM" id="SSF53850">
    <property type="entry name" value="Periplasmic binding protein-like II"/>
    <property type="match status" value="1"/>
</dbReference>
<dbReference type="STRING" id="1672749.BJF92_00230"/>
<evidence type="ECO:0000313" key="8">
    <source>
        <dbReference type="EMBL" id="OLP53238.1"/>
    </source>
</evidence>
<dbReference type="CDD" id="cd13702">
    <property type="entry name" value="PBP2_mlr5654_like"/>
    <property type="match status" value="1"/>
</dbReference>
<evidence type="ECO:0000256" key="2">
    <source>
        <dbReference type="ARBA" id="ARBA00010333"/>
    </source>
</evidence>
<dbReference type="InterPro" id="IPR001638">
    <property type="entry name" value="Solute-binding_3/MltF_N"/>
</dbReference>
<dbReference type="InterPro" id="IPR018313">
    <property type="entry name" value="SBP_3_CS"/>
</dbReference>
<dbReference type="Pfam" id="PF00497">
    <property type="entry name" value="SBP_bac_3"/>
    <property type="match status" value="1"/>
</dbReference>
<dbReference type="PANTHER" id="PTHR35936">
    <property type="entry name" value="MEMBRANE-BOUND LYTIC MUREIN TRANSGLYCOSYLASE F"/>
    <property type="match status" value="1"/>
</dbReference>
<comment type="caution">
    <text evidence="8">The sequence shown here is derived from an EMBL/GenBank/DDBJ whole genome shotgun (WGS) entry which is preliminary data.</text>
</comment>
<dbReference type="PANTHER" id="PTHR35936:SF17">
    <property type="entry name" value="ARGININE-BINDING EXTRACELLULAR PROTEIN ARTP"/>
    <property type="match status" value="1"/>
</dbReference>
<evidence type="ECO:0000256" key="3">
    <source>
        <dbReference type="ARBA" id="ARBA00022729"/>
    </source>
</evidence>
<evidence type="ECO:0000259" key="7">
    <source>
        <dbReference type="SMART" id="SM00079"/>
    </source>
</evidence>
<feature type="domain" description="Solute-binding protein family 3/N-terminal" evidence="6">
    <location>
        <begin position="25"/>
        <end position="249"/>
    </location>
</feature>
<dbReference type="EMBL" id="MKIO01000040">
    <property type="protein sequence ID" value="OLP53238.1"/>
    <property type="molecule type" value="Genomic_DNA"/>
</dbReference>
<name>A0A1Q9AE59_9HYPH</name>
<comment type="similarity">
    <text evidence="2 4">Belongs to the bacterial solute-binding protein 3 family.</text>
</comment>
<evidence type="ECO:0000259" key="6">
    <source>
        <dbReference type="SMART" id="SM00062"/>
    </source>
</evidence>
<evidence type="ECO:0000256" key="5">
    <source>
        <dbReference type="SAM" id="SignalP"/>
    </source>
</evidence>
<sequence>MRVKTILMAAAVLLAATQLAQAEDTIRIATEGAYPPFNYIDTDGSLKGLDVDIAKALCEEMKAKCTIVQQEWDGMIPALTAKKFDAIVASMSITEERKKKIDFSNKYYVQPLSIGVPKDSKITAVTPEAMKGKTIGAQGSTTQADYAEDHFGKAGAEVKLYPSNDEATADLQNGRLDAMITDKFVLVDWLNKAGKDCCKLLGDVPNTVTEVGIGLRQGDPLKEKFNAAIDAIVKDGTYTKITRKYFPFDIY</sequence>
<gene>
    <name evidence="8" type="ORF">BJF92_00230</name>
</gene>
<evidence type="ECO:0000256" key="1">
    <source>
        <dbReference type="ARBA" id="ARBA00004418"/>
    </source>
</evidence>
<accession>A0A1Q9AE59</accession>
<dbReference type="RefSeq" id="WP_075636473.1">
    <property type="nucleotide sequence ID" value="NZ_MKIO01000040.1"/>
</dbReference>
<feature type="chain" id="PRO_5012073500" evidence="5">
    <location>
        <begin position="23"/>
        <end position="251"/>
    </location>
</feature>
<dbReference type="AlphaFoldDB" id="A0A1Q9AE59"/>
<evidence type="ECO:0000313" key="9">
    <source>
        <dbReference type="Proteomes" id="UP000186143"/>
    </source>
</evidence>